<dbReference type="EMBL" id="CM009299">
    <property type="protein sequence ID" value="RQO96816.1"/>
    <property type="molecule type" value="Genomic_DNA"/>
</dbReference>
<sequence>MVLGPITRTRSTQLDAYFIQMKTRKATHHL</sequence>
<keyword evidence="2" id="KW-1185">Reference proteome</keyword>
<accession>A0A3N7FMM7</accession>
<evidence type="ECO:0000313" key="2">
    <source>
        <dbReference type="Proteomes" id="UP000006729"/>
    </source>
</evidence>
<dbReference type="AlphaFoldDB" id="A0A3N7FMM7"/>
<organism evidence="1 2">
    <name type="scientific">Populus trichocarpa</name>
    <name type="common">Western balsam poplar</name>
    <name type="synonym">Populus balsamifera subsp. trichocarpa</name>
    <dbReference type="NCBI Taxonomy" id="3694"/>
    <lineage>
        <taxon>Eukaryota</taxon>
        <taxon>Viridiplantae</taxon>
        <taxon>Streptophyta</taxon>
        <taxon>Embryophyta</taxon>
        <taxon>Tracheophyta</taxon>
        <taxon>Spermatophyta</taxon>
        <taxon>Magnoliopsida</taxon>
        <taxon>eudicotyledons</taxon>
        <taxon>Gunneridae</taxon>
        <taxon>Pentapetalae</taxon>
        <taxon>rosids</taxon>
        <taxon>fabids</taxon>
        <taxon>Malpighiales</taxon>
        <taxon>Salicaceae</taxon>
        <taxon>Saliceae</taxon>
        <taxon>Populus</taxon>
    </lineage>
</organism>
<protein>
    <submittedName>
        <fullName evidence="1">Uncharacterized protein</fullName>
    </submittedName>
</protein>
<reference evidence="1 2" key="1">
    <citation type="journal article" date="2006" name="Science">
        <title>The genome of black cottonwood, Populus trichocarpa (Torr. &amp; Gray).</title>
        <authorList>
            <person name="Tuskan G.A."/>
            <person name="Difazio S."/>
            <person name="Jansson S."/>
            <person name="Bohlmann J."/>
            <person name="Grigoriev I."/>
            <person name="Hellsten U."/>
            <person name="Putnam N."/>
            <person name="Ralph S."/>
            <person name="Rombauts S."/>
            <person name="Salamov A."/>
            <person name="Schein J."/>
            <person name="Sterck L."/>
            <person name="Aerts A."/>
            <person name="Bhalerao R.R."/>
            <person name="Bhalerao R.P."/>
            <person name="Blaudez D."/>
            <person name="Boerjan W."/>
            <person name="Brun A."/>
            <person name="Brunner A."/>
            <person name="Busov V."/>
            <person name="Campbell M."/>
            <person name="Carlson J."/>
            <person name="Chalot M."/>
            <person name="Chapman J."/>
            <person name="Chen G.L."/>
            <person name="Cooper D."/>
            <person name="Coutinho P.M."/>
            <person name="Couturier J."/>
            <person name="Covert S."/>
            <person name="Cronk Q."/>
            <person name="Cunningham R."/>
            <person name="Davis J."/>
            <person name="Degroeve S."/>
            <person name="Dejardin A."/>
            <person name="Depamphilis C."/>
            <person name="Detter J."/>
            <person name="Dirks B."/>
            <person name="Dubchak I."/>
            <person name="Duplessis S."/>
            <person name="Ehlting J."/>
            <person name="Ellis B."/>
            <person name="Gendler K."/>
            <person name="Goodstein D."/>
            <person name="Gribskov M."/>
            <person name="Grimwood J."/>
            <person name="Groover A."/>
            <person name="Gunter L."/>
            <person name="Hamberger B."/>
            <person name="Heinze B."/>
            <person name="Helariutta Y."/>
            <person name="Henrissat B."/>
            <person name="Holligan D."/>
            <person name="Holt R."/>
            <person name="Huang W."/>
            <person name="Islam-Faridi N."/>
            <person name="Jones S."/>
            <person name="Jones-Rhoades M."/>
            <person name="Jorgensen R."/>
            <person name="Joshi C."/>
            <person name="Kangasjarvi J."/>
            <person name="Karlsson J."/>
            <person name="Kelleher C."/>
            <person name="Kirkpatrick R."/>
            <person name="Kirst M."/>
            <person name="Kohler A."/>
            <person name="Kalluri U."/>
            <person name="Larimer F."/>
            <person name="Leebens-Mack J."/>
            <person name="Leple J.C."/>
            <person name="Locascio P."/>
            <person name="Lou Y."/>
            <person name="Lucas S."/>
            <person name="Martin F."/>
            <person name="Montanini B."/>
            <person name="Napoli C."/>
            <person name="Nelson D.R."/>
            <person name="Nelson C."/>
            <person name="Nieminen K."/>
            <person name="Nilsson O."/>
            <person name="Pereda V."/>
            <person name="Peter G."/>
            <person name="Philippe R."/>
            <person name="Pilate G."/>
            <person name="Poliakov A."/>
            <person name="Razumovskaya J."/>
            <person name="Richardson P."/>
            <person name="Rinaldi C."/>
            <person name="Ritland K."/>
            <person name="Rouze P."/>
            <person name="Ryaboy D."/>
            <person name="Schmutz J."/>
            <person name="Schrader J."/>
            <person name="Segerman B."/>
            <person name="Shin H."/>
            <person name="Siddiqui A."/>
            <person name="Sterky F."/>
            <person name="Terry A."/>
            <person name="Tsai C.J."/>
            <person name="Uberbacher E."/>
            <person name="Unneberg P."/>
            <person name="Vahala J."/>
            <person name="Wall K."/>
            <person name="Wessler S."/>
            <person name="Yang G."/>
            <person name="Yin T."/>
            <person name="Douglas C."/>
            <person name="Marra M."/>
            <person name="Sandberg G."/>
            <person name="Van de Peer Y."/>
            <person name="Rokhsar D."/>
        </authorList>
    </citation>
    <scope>NUCLEOTIDE SEQUENCE [LARGE SCALE GENOMIC DNA]</scope>
    <source>
        <strain evidence="2">cv. Nisqually</strain>
    </source>
</reference>
<dbReference type="Proteomes" id="UP000006729">
    <property type="component" value="Chromosome 10"/>
</dbReference>
<name>A0A3N7FMM7_POPTR</name>
<evidence type="ECO:0000313" key="1">
    <source>
        <dbReference type="EMBL" id="RQO96816.1"/>
    </source>
</evidence>
<gene>
    <name evidence="1" type="ORF">POPTR_010G165950</name>
</gene>
<proteinExistence type="predicted"/>
<dbReference type="InParanoid" id="A0A3N7FMM7"/>